<keyword evidence="3" id="KW-1185">Reference proteome</keyword>
<evidence type="ECO:0000256" key="1">
    <source>
        <dbReference type="ARBA" id="ARBA00023002"/>
    </source>
</evidence>
<keyword evidence="1" id="KW-0560">Oxidoreductase</keyword>
<dbReference type="Proteomes" id="UP001205337">
    <property type="component" value="Unassembled WGS sequence"/>
</dbReference>
<reference evidence="2 3" key="1">
    <citation type="submission" date="2022-08" db="EMBL/GenBank/DDBJ databases">
        <authorList>
            <person name="Li F."/>
        </authorList>
    </citation>
    <scope>NUCLEOTIDE SEQUENCE [LARGE SCALE GENOMIC DNA]</scope>
    <source>
        <strain evidence="2 3">10F1B-8-1</strain>
    </source>
</reference>
<dbReference type="InterPro" id="IPR050982">
    <property type="entry name" value="Auxin_biosynth/cation_transpt"/>
</dbReference>
<proteinExistence type="predicted"/>
<dbReference type="RefSeq" id="WP_258797963.1">
    <property type="nucleotide sequence ID" value="NZ_JANTHX010000005.1"/>
</dbReference>
<sequence length="385" mass="41055">MDPSPVLVIGAGPAGLAVAASLGRRGIRAVVLERTDDVGASWRHHYERLHLHTTRRWSGLPGLPIPRRFGRWVARADVVRYLETYAAHHGIEVRTGVEVTRIARADGGGWVLETAAGEALRGPTVVIATGYNHTPVPPSWPGAERFPGELLHASAYRDASPYRGRDVLVVGAGNTGAEIAVDLVEGGAARVRLAIRTVPHIVRRSRLGWPAQGTGILVRHLPVPVVDRIAVVTSRLEVPDLSAYGLPRPTTGLYSRVMEGSVPLQDVGLIAGVRAGRIEPVAAVESFGPDGEVVLADGSRFTPDAIIAATGYRRGLEPLVGDLGVLDERGLPRVHGARTAPSAPGLHFTGYTNPISGMFRELRLDADRIAAAIHRAAGKRSDETI</sequence>
<comment type="caution">
    <text evidence="2">The sequence shown here is derived from an EMBL/GenBank/DDBJ whole genome shotgun (WGS) entry which is preliminary data.</text>
</comment>
<name>A0ABT1ZE29_9MICO</name>
<dbReference type="PRINTS" id="PR00469">
    <property type="entry name" value="PNDRDTASEII"/>
</dbReference>
<dbReference type="InterPro" id="IPR036188">
    <property type="entry name" value="FAD/NAD-bd_sf"/>
</dbReference>
<gene>
    <name evidence="2" type="ORF">NUH29_05200</name>
</gene>
<protein>
    <submittedName>
        <fullName evidence="2">NAD(P)/FAD-dependent oxidoreductase</fullName>
    </submittedName>
</protein>
<dbReference type="SUPFAM" id="SSF51905">
    <property type="entry name" value="FAD/NAD(P)-binding domain"/>
    <property type="match status" value="1"/>
</dbReference>
<dbReference type="InterPro" id="IPR036291">
    <property type="entry name" value="NAD(P)-bd_dom_sf"/>
</dbReference>
<evidence type="ECO:0000313" key="3">
    <source>
        <dbReference type="Proteomes" id="UP001205337"/>
    </source>
</evidence>
<dbReference type="PRINTS" id="PR00368">
    <property type="entry name" value="FADPNR"/>
</dbReference>
<dbReference type="EMBL" id="JANTHX010000005">
    <property type="protein sequence ID" value="MCS0498946.1"/>
    <property type="molecule type" value="Genomic_DNA"/>
</dbReference>
<dbReference type="Pfam" id="PF13738">
    <property type="entry name" value="Pyr_redox_3"/>
    <property type="match status" value="1"/>
</dbReference>
<dbReference type="PANTHER" id="PTHR43539">
    <property type="entry name" value="FLAVIN-BINDING MONOOXYGENASE-LIKE PROTEIN (AFU_ORTHOLOGUE AFUA_4G09220)"/>
    <property type="match status" value="1"/>
</dbReference>
<accession>A0ABT1ZE29</accession>
<evidence type="ECO:0000313" key="2">
    <source>
        <dbReference type="EMBL" id="MCS0498946.1"/>
    </source>
</evidence>
<dbReference type="PANTHER" id="PTHR43539:SF78">
    <property type="entry name" value="FLAVIN-CONTAINING MONOOXYGENASE"/>
    <property type="match status" value="1"/>
</dbReference>
<dbReference type="SUPFAM" id="SSF51735">
    <property type="entry name" value="NAD(P)-binding Rossmann-fold domains"/>
    <property type="match status" value="1"/>
</dbReference>
<dbReference type="Gene3D" id="3.50.50.60">
    <property type="entry name" value="FAD/NAD(P)-binding domain"/>
    <property type="match status" value="1"/>
</dbReference>
<organism evidence="2 3">
    <name type="scientific">Protaetiibacter mangrovi</name>
    <dbReference type="NCBI Taxonomy" id="2970926"/>
    <lineage>
        <taxon>Bacteria</taxon>
        <taxon>Bacillati</taxon>
        <taxon>Actinomycetota</taxon>
        <taxon>Actinomycetes</taxon>
        <taxon>Micrococcales</taxon>
        <taxon>Microbacteriaceae</taxon>
        <taxon>Protaetiibacter</taxon>
    </lineage>
</organism>